<evidence type="ECO:0000256" key="1">
    <source>
        <dbReference type="ARBA" id="ARBA00008889"/>
    </source>
</evidence>
<dbReference type="OrthoDB" id="360689at2759"/>
<keyword evidence="3" id="KW-1185">Reference proteome</keyword>
<dbReference type="InterPro" id="IPR043141">
    <property type="entry name" value="Ribosomal_uL10-like_sf"/>
</dbReference>
<dbReference type="PANTHER" id="PTHR11560">
    <property type="entry name" value="39S RIBOSOMAL PROTEIN L10, MITOCHONDRIAL"/>
    <property type="match status" value="1"/>
</dbReference>
<dbReference type="AlphaFoldDB" id="A0A1E3IGZ0"/>
<dbReference type="Proteomes" id="UP000094043">
    <property type="component" value="Chromosome 2"/>
</dbReference>
<dbReference type="GeneID" id="91086037"/>
<protein>
    <submittedName>
        <fullName evidence="2">Uncharacterized protein</fullName>
    </submittedName>
</protein>
<evidence type="ECO:0000313" key="2">
    <source>
        <dbReference type="EMBL" id="WVN86655.1"/>
    </source>
</evidence>
<dbReference type="RefSeq" id="XP_066067355.1">
    <property type="nucleotide sequence ID" value="XM_066211258.1"/>
</dbReference>
<name>A0A1E3IGZ0_9TREE</name>
<dbReference type="VEuPathDB" id="FungiDB:L203_03065"/>
<gene>
    <name evidence="2" type="ORF">L203_101824</name>
</gene>
<organism evidence="2 3">
    <name type="scientific">Cryptococcus depauperatus CBS 7841</name>
    <dbReference type="NCBI Taxonomy" id="1295531"/>
    <lineage>
        <taxon>Eukaryota</taxon>
        <taxon>Fungi</taxon>
        <taxon>Dikarya</taxon>
        <taxon>Basidiomycota</taxon>
        <taxon>Agaricomycotina</taxon>
        <taxon>Tremellomycetes</taxon>
        <taxon>Tremellales</taxon>
        <taxon>Cryptococcaceae</taxon>
        <taxon>Cryptococcus</taxon>
    </lineage>
</organism>
<dbReference type="KEGG" id="cdep:91086037"/>
<evidence type="ECO:0000313" key="3">
    <source>
        <dbReference type="Proteomes" id="UP000094043"/>
    </source>
</evidence>
<dbReference type="EMBL" id="CP143785">
    <property type="protein sequence ID" value="WVN86655.1"/>
    <property type="molecule type" value="Genomic_DNA"/>
</dbReference>
<sequence length="260" mass="27906">MASRTYFSVLRTAKTCSPVRCMATAAHPSATSSTFSQPATPRVYTARKTFLWNFYAQQLKKNSLILVFDHANMTVAEWSKIRRAIASIKRPVQPFNPSIPKEEQMERTEIGQAQITVVRSGVLAALAGSTASPVLPHLSGQRAILTCPTLSPTYLSKILSAVSRAINSLKREGSTIQPTLSLVAGLVEGGTVMTGEELERLGKEVPDLDVLRAQLVGLLEGQGRSLLGVLSQAAGGSLVRTLQGLEQDLKARDSSETSSA</sequence>
<reference evidence="2" key="3">
    <citation type="submission" date="2024-01" db="EMBL/GenBank/DDBJ databases">
        <authorList>
            <person name="Coelho M.A."/>
            <person name="David-Palma M."/>
            <person name="Shea T."/>
            <person name="Sun S."/>
            <person name="Cuomo C.A."/>
            <person name="Heitman J."/>
        </authorList>
    </citation>
    <scope>NUCLEOTIDE SEQUENCE</scope>
    <source>
        <strain evidence="2">CBS 7841</strain>
    </source>
</reference>
<dbReference type="CDD" id="cd00379">
    <property type="entry name" value="Ribosomal_L10_P0"/>
    <property type="match status" value="1"/>
</dbReference>
<proteinExistence type="inferred from homology"/>
<dbReference type="SUPFAM" id="SSF160369">
    <property type="entry name" value="Ribosomal protein L10-like"/>
    <property type="match status" value="1"/>
</dbReference>
<dbReference type="InterPro" id="IPR047865">
    <property type="entry name" value="Ribosomal_uL10_bac_type"/>
</dbReference>
<reference evidence="2" key="2">
    <citation type="journal article" date="2022" name="Elife">
        <title>Obligate sexual reproduction of a homothallic fungus closely related to the Cryptococcus pathogenic species complex.</title>
        <authorList>
            <person name="Passer A.R."/>
            <person name="Clancey S.A."/>
            <person name="Shea T."/>
            <person name="David-Palma M."/>
            <person name="Averette A.F."/>
            <person name="Boekhout T."/>
            <person name="Porcel B.M."/>
            <person name="Nowrousian M."/>
            <person name="Cuomo C.A."/>
            <person name="Sun S."/>
            <person name="Heitman J."/>
            <person name="Coelho M.A."/>
        </authorList>
    </citation>
    <scope>NUCLEOTIDE SEQUENCE</scope>
    <source>
        <strain evidence="2">CBS 7841</strain>
    </source>
</reference>
<dbReference type="Gene3D" id="3.30.70.1730">
    <property type="match status" value="1"/>
</dbReference>
<comment type="similarity">
    <text evidence="1">Belongs to the universal ribosomal protein uL10 family.</text>
</comment>
<accession>A0A1E3IGZ0</accession>
<reference evidence="2" key="1">
    <citation type="submission" date="2016-06" db="EMBL/GenBank/DDBJ databases">
        <authorList>
            <person name="Cuomo C."/>
            <person name="Litvintseva A."/>
            <person name="Heitman J."/>
            <person name="Chen Y."/>
            <person name="Sun S."/>
            <person name="Springer D."/>
            <person name="Dromer F."/>
            <person name="Young S."/>
            <person name="Zeng Q."/>
            <person name="Chapman S."/>
            <person name="Gujja S."/>
            <person name="Saif S."/>
            <person name="Birren B."/>
        </authorList>
    </citation>
    <scope>NUCLEOTIDE SEQUENCE</scope>
    <source>
        <strain evidence="2">CBS 7841</strain>
    </source>
</reference>